<dbReference type="EMBL" id="JADBJN010000003">
    <property type="protein sequence ID" value="KAG5670345.1"/>
    <property type="molecule type" value="Genomic_DNA"/>
</dbReference>
<evidence type="ECO:0000256" key="5">
    <source>
        <dbReference type="ARBA" id="ARBA00022833"/>
    </source>
</evidence>
<dbReference type="SUPFAM" id="SSF90209">
    <property type="entry name" value="Ran binding protein zinc finger-like"/>
    <property type="match status" value="1"/>
</dbReference>
<comment type="similarity">
    <text evidence="2">Belongs to the RRM TET family.</text>
</comment>
<dbReference type="PROSITE" id="PS50102">
    <property type="entry name" value="RRM"/>
    <property type="match status" value="1"/>
</dbReference>
<feature type="compositionally biased region" description="Low complexity" evidence="10">
    <location>
        <begin position="1"/>
        <end position="11"/>
    </location>
</feature>
<feature type="region of interest" description="Disordered" evidence="10">
    <location>
        <begin position="161"/>
        <end position="214"/>
    </location>
</feature>
<protein>
    <recommendedName>
        <fullName evidence="15">RNA-binding protein cabeza</fullName>
    </recommendedName>
</protein>
<dbReference type="InterPro" id="IPR012677">
    <property type="entry name" value="Nucleotide-bd_a/b_plait_sf"/>
</dbReference>
<keyword evidence="14" id="KW-1185">Reference proteome</keyword>
<dbReference type="SMART" id="SM00547">
    <property type="entry name" value="ZnF_RBZ"/>
    <property type="match status" value="1"/>
</dbReference>
<evidence type="ECO:0000256" key="10">
    <source>
        <dbReference type="SAM" id="MobiDB-lite"/>
    </source>
</evidence>
<feature type="compositionally biased region" description="Gly residues" evidence="10">
    <location>
        <begin position="169"/>
        <end position="186"/>
    </location>
</feature>
<dbReference type="GO" id="GO:0008270">
    <property type="term" value="F:zinc ion binding"/>
    <property type="evidence" value="ECO:0007669"/>
    <property type="project" value="UniProtKB-KW"/>
</dbReference>
<dbReference type="Gene3D" id="3.30.70.330">
    <property type="match status" value="1"/>
</dbReference>
<dbReference type="InterPro" id="IPR034870">
    <property type="entry name" value="TET_fam"/>
</dbReference>
<feature type="domain" description="RanBP2-type" evidence="12">
    <location>
        <begin position="214"/>
        <end position="243"/>
    </location>
</feature>
<dbReference type="GO" id="GO:0006355">
    <property type="term" value="P:regulation of DNA-templated transcription"/>
    <property type="evidence" value="ECO:0007669"/>
    <property type="project" value="InterPro"/>
</dbReference>
<evidence type="ECO:0008006" key="15">
    <source>
        <dbReference type="Google" id="ProtNLM"/>
    </source>
</evidence>
<dbReference type="SUPFAM" id="SSF54928">
    <property type="entry name" value="RNA-binding domain, RBD"/>
    <property type="match status" value="1"/>
</dbReference>
<feature type="compositionally biased region" description="Gly residues" evidence="10">
    <location>
        <begin position="12"/>
        <end position="30"/>
    </location>
</feature>
<reference evidence="13" key="1">
    <citation type="submission" date="2021-03" db="EMBL/GenBank/DDBJ databases">
        <title>Chromosome level genome of the anhydrobiotic midge Polypedilum vanderplanki.</title>
        <authorList>
            <person name="Yoshida Y."/>
            <person name="Kikawada T."/>
            <person name="Gusev O."/>
        </authorList>
    </citation>
    <scope>NUCLEOTIDE SEQUENCE</scope>
    <source>
        <strain evidence="13">NIAS01</strain>
        <tissue evidence="13">Whole body or cell culture</tissue>
    </source>
</reference>
<dbReference type="Pfam" id="PF00076">
    <property type="entry name" value="RRM_1"/>
    <property type="match status" value="1"/>
</dbReference>
<accession>A0A9J6BKD2</accession>
<evidence type="ECO:0000256" key="9">
    <source>
        <dbReference type="PROSITE-ProRule" id="PRU00322"/>
    </source>
</evidence>
<feature type="compositionally biased region" description="Gly residues" evidence="10">
    <location>
        <begin position="201"/>
        <end position="210"/>
    </location>
</feature>
<dbReference type="InterPro" id="IPR000504">
    <property type="entry name" value="RRM_dom"/>
</dbReference>
<dbReference type="InterPro" id="IPR036443">
    <property type="entry name" value="Znf_RanBP2_sf"/>
</dbReference>
<evidence type="ECO:0000259" key="12">
    <source>
        <dbReference type="PROSITE" id="PS50199"/>
    </source>
</evidence>
<evidence type="ECO:0000256" key="6">
    <source>
        <dbReference type="ARBA" id="ARBA00022884"/>
    </source>
</evidence>
<name>A0A9J6BKD2_POLVA</name>
<organism evidence="13 14">
    <name type="scientific">Polypedilum vanderplanki</name>
    <name type="common">Sleeping chironomid midge</name>
    <dbReference type="NCBI Taxonomy" id="319348"/>
    <lineage>
        <taxon>Eukaryota</taxon>
        <taxon>Metazoa</taxon>
        <taxon>Ecdysozoa</taxon>
        <taxon>Arthropoda</taxon>
        <taxon>Hexapoda</taxon>
        <taxon>Insecta</taxon>
        <taxon>Pterygota</taxon>
        <taxon>Neoptera</taxon>
        <taxon>Endopterygota</taxon>
        <taxon>Diptera</taxon>
        <taxon>Nematocera</taxon>
        <taxon>Chironomoidea</taxon>
        <taxon>Chironomidae</taxon>
        <taxon>Chironominae</taxon>
        <taxon>Polypedilum</taxon>
        <taxon>Polypedilum</taxon>
    </lineage>
</organism>
<dbReference type="Proteomes" id="UP001107558">
    <property type="component" value="Chromosome 3"/>
</dbReference>
<evidence type="ECO:0000256" key="4">
    <source>
        <dbReference type="ARBA" id="ARBA00022771"/>
    </source>
</evidence>
<comment type="caution">
    <text evidence="13">The sequence shown here is derived from an EMBL/GenBank/DDBJ whole genome shotgun (WGS) entry which is preliminary data.</text>
</comment>
<evidence type="ECO:0000259" key="11">
    <source>
        <dbReference type="PROSITE" id="PS50102"/>
    </source>
</evidence>
<dbReference type="InterPro" id="IPR035979">
    <property type="entry name" value="RBD_domain_sf"/>
</dbReference>
<evidence type="ECO:0000256" key="2">
    <source>
        <dbReference type="ARBA" id="ARBA00008448"/>
    </source>
</evidence>
<evidence type="ECO:0000313" key="13">
    <source>
        <dbReference type="EMBL" id="KAG5670345.1"/>
    </source>
</evidence>
<feature type="region of interest" description="Disordered" evidence="10">
    <location>
        <begin position="1"/>
        <end position="39"/>
    </location>
</feature>
<evidence type="ECO:0000313" key="14">
    <source>
        <dbReference type="Proteomes" id="UP001107558"/>
    </source>
</evidence>
<evidence type="ECO:0000256" key="3">
    <source>
        <dbReference type="ARBA" id="ARBA00022723"/>
    </source>
</evidence>
<dbReference type="Gene3D" id="4.10.1060.10">
    <property type="entry name" value="Zinc finger, RanBP2-type"/>
    <property type="match status" value="1"/>
</dbReference>
<evidence type="ECO:0000256" key="7">
    <source>
        <dbReference type="ARBA" id="ARBA00023242"/>
    </source>
</evidence>
<dbReference type="AlphaFoldDB" id="A0A9J6BKD2"/>
<keyword evidence="5" id="KW-0862">Zinc</keyword>
<dbReference type="PANTHER" id="PTHR23238">
    <property type="entry name" value="RNA BINDING PROTEIN"/>
    <property type="match status" value="1"/>
</dbReference>
<dbReference type="GO" id="GO:0005634">
    <property type="term" value="C:nucleus"/>
    <property type="evidence" value="ECO:0007669"/>
    <property type="project" value="UniProtKB-SubCell"/>
</dbReference>
<feature type="compositionally biased region" description="Basic and acidic residues" evidence="10">
    <location>
        <begin position="190"/>
        <end position="200"/>
    </location>
</feature>
<evidence type="ECO:0000256" key="8">
    <source>
        <dbReference type="PROSITE-ProRule" id="PRU00176"/>
    </source>
</evidence>
<proteinExistence type="inferred from homology"/>
<evidence type="ECO:0000256" key="1">
    <source>
        <dbReference type="ARBA" id="ARBA00004123"/>
    </source>
</evidence>
<keyword evidence="6 8" id="KW-0694">RNA-binding</keyword>
<keyword evidence="7" id="KW-0539">Nucleus</keyword>
<dbReference type="CDD" id="cd12534">
    <property type="entry name" value="RRM_SARFH"/>
    <property type="match status" value="1"/>
</dbReference>
<dbReference type="Pfam" id="PF00641">
    <property type="entry name" value="Zn_ribbon_RanBP"/>
    <property type="match status" value="1"/>
</dbReference>
<dbReference type="SMART" id="SM00360">
    <property type="entry name" value="RRM"/>
    <property type="match status" value="1"/>
</dbReference>
<dbReference type="FunFam" id="3.30.70.330:FF:000574">
    <property type="entry name" value="HIV Tat-specific factor 1"/>
    <property type="match status" value="1"/>
</dbReference>
<dbReference type="GO" id="GO:0003723">
    <property type="term" value="F:RNA binding"/>
    <property type="evidence" value="ECO:0007669"/>
    <property type="project" value="UniProtKB-UniRule"/>
</dbReference>
<dbReference type="InterPro" id="IPR001876">
    <property type="entry name" value="Znf_RanBP2"/>
</dbReference>
<dbReference type="PROSITE" id="PS01358">
    <property type="entry name" value="ZF_RANBP2_1"/>
    <property type="match status" value="1"/>
</dbReference>
<keyword evidence="3" id="KW-0479">Metal-binding</keyword>
<dbReference type="OrthoDB" id="76445at2759"/>
<feature type="domain" description="RRM" evidence="11">
    <location>
        <begin position="73"/>
        <end position="159"/>
    </location>
</feature>
<sequence length="308" mass="32580">MANQDYNNYQSYGGGQQDYGSGNNYGGGNDYQGNGNNYRGGNFNKGGNFGGNNRSGGYNNKGGSGGDMVVQDDTIFVSGMDPQITESEINNHFGSIGIIKKDKRTNKPKIWIYKDKATGEGKGECTITYDDPCTASSAIEWFDGKEFNGYSIKVQLAQRNNSWQKGGPKKFGGQGGERGGRGGFGGSDRNFSRQNDDRGPRGGGSGGNSGGQHREGDWICSECSNKNFAWRNECNRCKEPKGDNAGSAPSGGGGNRGYGSGDRGGPRNFGNRDGGNGGNRNFNRGGMKGGDRQSSGGGGGGFNRQRPY</sequence>
<feature type="region of interest" description="Disordered" evidence="10">
    <location>
        <begin position="240"/>
        <end position="308"/>
    </location>
</feature>
<keyword evidence="4 9" id="KW-0863">Zinc-finger</keyword>
<gene>
    <name evidence="13" type="ORF">PVAND_000619</name>
</gene>
<comment type="subcellular location">
    <subcellularLocation>
        <location evidence="1">Nucleus</location>
    </subcellularLocation>
</comment>
<feature type="compositionally biased region" description="Gly residues" evidence="10">
    <location>
        <begin position="249"/>
        <end position="263"/>
    </location>
</feature>
<dbReference type="PROSITE" id="PS50199">
    <property type="entry name" value="ZF_RANBP2_2"/>
    <property type="match status" value="1"/>
</dbReference>